<comment type="caution">
    <text evidence="1">The sequence shown here is derived from an EMBL/GenBank/DDBJ whole genome shotgun (WGS) entry which is preliminary data.</text>
</comment>
<protein>
    <submittedName>
        <fullName evidence="1">Uncharacterized protein</fullName>
    </submittedName>
</protein>
<dbReference type="Proteomes" id="UP001331515">
    <property type="component" value="Unassembled WGS sequence"/>
</dbReference>
<proteinExistence type="predicted"/>
<keyword evidence="2" id="KW-1185">Reference proteome</keyword>
<evidence type="ECO:0000313" key="2">
    <source>
        <dbReference type="Proteomes" id="UP001331515"/>
    </source>
</evidence>
<gene>
    <name evidence="1" type="ORF">CgunFtcFv8_008071</name>
</gene>
<accession>A0AAN8D4F6</accession>
<evidence type="ECO:0000313" key="1">
    <source>
        <dbReference type="EMBL" id="KAK5913548.1"/>
    </source>
</evidence>
<name>A0AAN8D4F6_CHAGU</name>
<reference evidence="1 2" key="1">
    <citation type="journal article" date="2023" name="Mol. Biol. Evol.">
        <title>Genomics of Secondarily Temperate Adaptation in the Only Non-Antarctic Icefish.</title>
        <authorList>
            <person name="Rivera-Colon A.G."/>
            <person name="Rayamajhi N."/>
            <person name="Minhas B.F."/>
            <person name="Madrigal G."/>
            <person name="Bilyk K.T."/>
            <person name="Yoon V."/>
            <person name="Hune M."/>
            <person name="Gregory S."/>
            <person name="Cheng C.H.C."/>
            <person name="Catchen J.M."/>
        </authorList>
    </citation>
    <scope>NUCLEOTIDE SEQUENCE [LARGE SCALE GENOMIC DNA]</scope>
    <source>
        <tissue evidence="1">White muscle</tissue>
    </source>
</reference>
<organism evidence="1 2">
    <name type="scientific">Champsocephalus gunnari</name>
    <name type="common">Mackerel icefish</name>
    <dbReference type="NCBI Taxonomy" id="52237"/>
    <lineage>
        <taxon>Eukaryota</taxon>
        <taxon>Metazoa</taxon>
        <taxon>Chordata</taxon>
        <taxon>Craniata</taxon>
        <taxon>Vertebrata</taxon>
        <taxon>Euteleostomi</taxon>
        <taxon>Actinopterygii</taxon>
        <taxon>Neopterygii</taxon>
        <taxon>Teleostei</taxon>
        <taxon>Neoteleostei</taxon>
        <taxon>Acanthomorphata</taxon>
        <taxon>Eupercaria</taxon>
        <taxon>Perciformes</taxon>
        <taxon>Notothenioidei</taxon>
        <taxon>Channichthyidae</taxon>
        <taxon>Champsocephalus</taxon>
    </lineage>
</organism>
<dbReference type="AlphaFoldDB" id="A0AAN8D4F6"/>
<dbReference type="EMBL" id="JAURVH010001527">
    <property type="protein sequence ID" value="KAK5913548.1"/>
    <property type="molecule type" value="Genomic_DNA"/>
</dbReference>
<sequence length="78" mass="8610">MTQGLRVKTRDSAQQQEIERMAACRRSWLANSWRRRAGSDGASTLHPCAELSDAADVKEQRAATLTDAPFTDSGIFNV</sequence>